<dbReference type="RefSeq" id="XP_020117203.1">
    <property type="nucleotide sequence ID" value="XM_020262594.1"/>
</dbReference>
<sequence>MHATLCFQLICALGFIQLAAGNVEKTIFIAPPPSTIPAEDTAIDDLGLDRLSPTESMLRTSLNASFPTDAEPYGSESWFYLEDLNPGQRYEVRICWLATQPTSFILTTYSLQEIVSDPSLLPALLKFSNARLTGPWPPSSKSDGASSLKPPKVRLHNHHHHHNSFLRKQEENNNNPLAALASPPADCILFLRIYAAADYFTTNTTLMNHVPPVVADIILDPFLFNVFPRSLVPTALYITVIAVIAYFVGGFLAKSLAGIVATALGGESNTGAGHDSDNNNNNNNNNNNHVGDLTKEKKIVVETRKKR</sequence>
<keyword evidence="3" id="KW-0732">Signal</keyword>
<keyword evidence="5" id="KW-1185">Reference proteome</keyword>
<protein>
    <submittedName>
        <fullName evidence="4">Uncharacterized protein</fullName>
    </submittedName>
</protein>
<dbReference type="GO" id="GO:0000030">
    <property type="term" value="F:mannosyltransferase activity"/>
    <property type="evidence" value="ECO:0007669"/>
    <property type="project" value="TreeGrafter"/>
</dbReference>
<evidence type="ECO:0000256" key="1">
    <source>
        <dbReference type="SAM" id="MobiDB-lite"/>
    </source>
</evidence>
<dbReference type="GO" id="GO:0006506">
    <property type="term" value="P:GPI anchor biosynthetic process"/>
    <property type="evidence" value="ECO:0007669"/>
    <property type="project" value="TreeGrafter"/>
</dbReference>
<dbReference type="GO" id="GO:0005789">
    <property type="term" value="C:endoplasmic reticulum membrane"/>
    <property type="evidence" value="ECO:0007669"/>
    <property type="project" value="TreeGrafter"/>
</dbReference>
<dbReference type="AlphaFoldDB" id="A0A225A8T2"/>
<comment type="caution">
    <text evidence="4">The sequence shown here is derived from an EMBL/GenBank/DDBJ whole genome shotgun (WGS) entry which is preliminary data.</text>
</comment>
<organism evidence="4 5">
    <name type="scientific">Talaromyces atroroseus</name>
    <dbReference type="NCBI Taxonomy" id="1441469"/>
    <lineage>
        <taxon>Eukaryota</taxon>
        <taxon>Fungi</taxon>
        <taxon>Dikarya</taxon>
        <taxon>Ascomycota</taxon>
        <taxon>Pezizomycotina</taxon>
        <taxon>Eurotiomycetes</taxon>
        <taxon>Eurotiomycetidae</taxon>
        <taxon>Eurotiales</taxon>
        <taxon>Trichocomaceae</taxon>
        <taxon>Talaromyces</taxon>
        <taxon>Talaromyces sect. Trachyspermi</taxon>
    </lineage>
</organism>
<dbReference type="EMBL" id="LFMY01000012">
    <property type="protein sequence ID" value="OKL57082.1"/>
    <property type="molecule type" value="Genomic_DNA"/>
</dbReference>
<dbReference type="PANTHER" id="PTHR28022:SF1">
    <property type="entry name" value="GPI MANNOSYLTRANSFERASE 2 SUBUNIT PGA1"/>
    <property type="match status" value="1"/>
</dbReference>
<keyword evidence="2" id="KW-0472">Membrane</keyword>
<feature type="compositionally biased region" description="Low complexity" evidence="1">
    <location>
        <begin position="278"/>
        <end position="288"/>
    </location>
</feature>
<evidence type="ECO:0000256" key="2">
    <source>
        <dbReference type="SAM" id="Phobius"/>
    </source>
</evidence>
<evidence type="ECO:0000256" key="3">
    <source>
        <dbReference type="SAM" id="SignalP"/>
    </source>
</evidence>
<dbReference type="PANTHER" id="PTHR28022">
    <property type="entry name" value="GPI MANNOSYLTRANSFERASE 2 SUBUNIT PGA1"/>
    <property type="match status" value="1"/>
</dbReference>
<dbReference type="OrthoDB" id="3360032at2759"/>
<feature type="signal peptide" evidence="3">
    <location>
        <begin position="1"/>
        <end position="21"/>
    </location>
</feature>
<dbReference type="Proteomes" id="UP000214365">
    <property type="component" value="Unassembled WGS sequence"/>
</dbReference>
<feature type="chain" id="PRO_5012556188" evidence="3">
    <location>
        <begin position="22"/>
        <end position="307"/>
    </location>
</feature>
<name>A0A225A8T2_TALAT</name>
<gene>
    <name evidence="4" type="ORF">UA08_07674</name>
</gene>
<dbReference type="InterPro" id="IPR019433">
    <property type="entry name" value="GPI_ManTrfase_II_coact_Pga1"/>
</dbReference>
<accession>A0A225A8T2</accession>
<dbReference type="GeneID" id="31007430"/>
<dbReference type="GO" id="GO:0031501">
    <property type="term" value="C:mannosyltransferase complex"/>
    <property type="evidence" value="ECO:0007669"/>
    <property type="project" value="TreeGrafter"/>
</dbReference>
<evidence type="ECO:0000313" key="5">
    <source>
        <dbReference type="Proteomes" id="UP000214365"/>
    </source>
</evidence>
<reference evidence="4 5" key="1">
    <citation type="submission" date="2015-06" db="EMBL/GenBank/DDBJ databases">
        <title>Talaromyces atroroseus IBT 11181 draft genome.</title>
        <authorList>
            <person name="Rasmussen K.B."/>
            <person name="Rasmussen S."/>
            <person name="Petersen B."/>
            <person name="Sicheritz-Ponten T."/>
            <person name="Mortensen U.H."/>
            <person name="Thrane U."/>
        </authorList>
    </citation>
    <scope>NUCLEOTIDE SEQUENCE [LARGE SCALE GENOMIC DNA]</scope>
    <source>
        <strain evidence="4 5">IBT 11181</strain>
    </source>
</reference>
<feature type="region of interest" description="Disordered" evidence="1">
    <location>
        <begin position="271"/>
        <end position="297"/>
    </location>
</feature>
<evidence type="ECO:0000313" key="4">
    <source>
        <dbReference type="EMBL" id="OKL57082.1"/>
    </source>
</evidence>
<proteinExistence type="predicted"/>
<keyword evidence="2" id="KW-0812">Transmembrane</keyword>
<keyword evidence="2" id="KW-1133">Transmembrane helix</keyword>
<feature type="transmembrane region" description="Helical" evidence="2">
    <location>
        <begin position="235"/>
        <end position="253"/>
    </location>
</feature>